<evidence type="ECO:0000313" key="2">
    <source>
        <dbReference type="WBParaSite" id="nRc.2.0.1.t16047-RA"/>
    </source>
</evidence>
<proteinExistence type="predicted"/>
<dbReference type="WBParaSite" id="nRc.2.0.1.t16047-RA">
    <property type="protein sequence ID" value="nRc.2.0.1.t16047-RA"/>
    <property type="gene ID" value="nRc.2.0.1.g16047"/>
</dbReference>
<sequence length="82" mass="9310">MAGSLNSRRLHGLEMRCRNEFDQLKMAQQPVLPINASCPGNLQTNNHVNLTLHSMDQDHIPINKDNNFGRLTTPFVETLLIQ</sequence>
<dbReference type="AlphaFoldDB" id="A0A915IPX9"/>
<name>A0A915IPX9_ROMCU</name>
<evidence type="ECO:0000313" key="1">
    <source>
        <dbReference type="Proteomes" id="UP000887565"/>
    </source>
</evidence>
<keyword evidence="1" id="KW-1185">Reference proteome</keyword>
<organism evidence="1 2">
    <name type="scientific">Romanomermis culicivorax</name>
    <name type="common">Nematode worm</name>
    <dbReference type="NCBI Taxonomy" id="13658"/>
    <lineage>
        <taxon>Eukaryota</taxon>
        <taxon>Metazoa</taxon>
        <taxon>Ecdysozoa</taxon>
        <taxon>Nematoda</taxon>
        <taxon>Enoplea</taxon>
        <taxon>Dorylaimia</taxon>
        <taxon>Mermithida</taxon>
        <taxon>Mermithoidea</taxon>
        <taxon>Mermithidae</taxon>
        <taxon>Romanomermis</taxon>
    </lineage>
</organism>
<reference evidence="2" key="1">
    <citation type="submission" date="2022-11" db="UniProtKB">
        <authorList>
            <consortium name="WormBaseParasite"/>
        </authorList>
    </citation>
    <scope>IDENTIFICATION</scope>
</reference>
<accession>A0A915IPX9</accession>
<dbReference type="Proteomes" id="UP000887565">
    <property type="component" value="Unplaced"/>
</dbReference>
<protein>
    <submittedName>
        <fullName evidence="2">Uncharacterized protein</fullName>
    </submittedName>
</protein>